<dbReference type="GO" id="GO:0000056">
    <property type="term" value="P:ribosomal small subunit export from nucleus"/>
    <property type="evidence" value="ECO:0007669"/>
    <property type="project" value="TreeGrafter"/>
</dbReference>
<evidence type="ECO:0000313" key="2">
    <source>
        <dbReference type="EnsemblPlants" id="Kaladp0010s0176.1.v1.1.CDS.1"/>
    </source>
</evidence>
<dbReference type="PANTHER" id="PTHR21531">
    <property type="entry name" value="LOW-TEMPERATURE VIABILITY PROTEIN LTV1-RELATED"/>
    <property type="match status" value="1"/>
</dbReference>
<keyword evidence="3" id="KW-1185">Reference proteome</keyword>
<evidence type="ECO:0000256" key="1">
    <source>
        <dbReference type="ARBA" id="ARBA00009078"/>
    </source>
</evidence>
<dbReference type="GO" id="GO:0005634">
    <property type="term" value="C:nucleus"/>
    <property type="evidence" value="ECO:0007669"/>
    <property type="project" value="TreeGrafter"/>
</dbReference>
<protein>
    <submittedName>
        <fullName evidence="2">Uncharacterized protein</fullName>
    </submittedName>
</protein>
<dbReference type="Proteomes" id="UP000594263">
    <property type="component" value="Unplaced"/>
</dbReference>
<dbReference type="GO" id="GO:0042274">
    <property type="term" value="P:ribosomal small subunit biogenesis"/>
    <property type="evidence" value="ECO:0007669"/>
    <property type="project" value="InterPro"/>
</dbReference>
<accession>A0A7N0RFF2</accession>
<dbReference type="Gramene" id="Kaladp0010s0176.2.v1.1">
    <property type="protein sequence ID" value="Kaladp0010s0176.2.v1.1.CDS.1"/>
    <property type="gene ID" value="Kaladp0010s0176.v1.1"/>
</dbReference>
<dbReference type="PANTHER" id="PTHR21531:SF0">
    <property type="entry name" value="PROTEIN LTV1 HOMOLOG"/>
    <property type="match status" value="1"/>
</dbReference>
<dbReference type="AlphaFoldDB" id="A0A7N0RFF2"/>
<dbReference type="GO" id="GO:0030688">
    <property type="term" value="C:preribosome, small subunit precursor"/>
    <property type="evidence" value="ECO:0007669"/>
    <property type="project" value="TreeGrafter"/>
</dbReference>
<reference evidence="2" key="1">
    <citation type="submission" date="2021-01" db="UniProtKB">
        <authorList>
            <consortium name="EnsemblPlants"/>
        </authorList>
    </citation>
    <scope>IDENTIFICATION</scope>
</reference>
<dbReference type="Gramene" id="Kaladp0010s0176.1.v1.1">
    <property type="protein sequence ID" value="Kaladp0010s0176.1.v1.1.CDS.1"/>
    <property type="gene ID" value="Kaladp0010s0176.v1.1"/>
</dbReference>
<dbReference type="GO" id="GO:0005829">
    <property type="term" value="C:cytosol"/>
    <property type="evidence" value="ECO:0007669"/>
    <property type="project" value="TreeGrafter"/>
</dbReference>
<name>A0A7N0RFF2_KALFE</name>
<dbReference type="EnsemblPlants" id="Kaladp0010s0176.1.v1.1">
    <property type="protein sequence ID" value="Kaladp0010s0176.1.v1.1.CDS.1"/>
    <property type="gene ID" value="Kaladp0010s0176.v1.1"/>
</dbReference>
<sequence>MEEISDESEVWDYETILSTYSNLEKHPWKIEAPGSRKRYSVNVAVASSNPNNMISLQGKSKIPWSCYHEVEGSTLRR</sequence>
<comment type="similarity">
    <text evidence="1">Belongs to the LTV1 family.</text>
</comment>
<dbReference type="EnsemblPlants" id="Kaladp0010s0176.2.v1.1">
    <property type="protein sequence ID" value="Kaladp0010s0176.2.v1.1.CDS.1"/>
    <property type="gene ID" value="Kaladp0010s0176.v1.1"/>
</dbReference>
<evidence type="ECO:0000313" key="3">
    <source>
        <dbReference type="Proteomes" id="UP000594263"/>
    </source>
</evidence>
<proteinExistence type="inferred from homology"/>
<dbReference type="InterPro" id="IPR007307">
    <property type="entry name" value="Ltv1"/>
</dbReference>
<organism evidence="2 3">
    <name type="scientific">Kalanchoe fedtschenkoi</name>
    <name type="common">Lavender scallops</name>
    <name type="synonym">South American air plant</name>
    <dbReference type="NCBI Taxonomy" id="63787"/>
    <lineage>
        <taxon>Eukaryota</taxon>
        <taxon>Viridiplantae</taxon>
        <taxon>Streptophyta</taxon>
        <taxon>Embryophyta</taxon>
        <taxon>Tracheophyta</taxon>
        <taxon>Spermatophyta</taxon>
        <taxon>Magnoliopsida</taxon>
        <taxon>eudicotyledons</taxon>
        <taxon>Gunneridae</taxon>
        <taxon>Pentapetalae</taxon>
        <taxon>Saxifragales</taxon>
        <taxon>Crassulaceae</taxon>
        <taxon>Kalanchoe</taxon>
    </lineage>
</organism>